<feature type="domain" description="Dienelactone hydrolase" evidence="1">
    <location>
        <begin position="31"/>
        <end position="243"/>
    </location>
</feature>
<accession>A0A8H7UGV3</accession>
<evidence type="ECO:0000313" key="2">
    <source>
        <dbReference type="EMBL" id="KAG2179408.1"/>
    </source>
</evidence>
<name>A0A8H7UGV3_9FUNG</name>
<dbReference type="Pfam" id="PF01738">
    <property type="entry name" value="DLH"/>
    <property type="match status" value="1"/>
</dbReference>
<dbReference type="PANTHER" id="PTHR47668">
    <property type="entry name" value="DIENELACTONE HYDROLASE FAMILY PROTEIN (AFU_ORTHOLOGUE AFUA_6G01940)"/>
    <property type="match status" value="1"/>
</dbReference>
<proteinExistence type="predicted"/>
<dbReference type="InterPro" id="IPR029058">
    <property type="entry name" value="AB_hydrolase_fold"/>
</dbReference>
<dbReference type="Proteomes" id="UP000612746">
    <property type="component" value="Unassembled WGS sequence"/>
</dbReference>
<evidence type="ECO:0000259" key="1">
    <source>
        <dbReference type="Pfam" id="PF01738"/>
    </source>
</evidence>
<comment type="caution">
    <text evidence="2">The sequence shown here is derived from an EMBL/GenBank/DDBJ whole genome shotgun (WGS) entry which is preliminary data.</text>
</comment>
<dbReference type="GO" id="GO:0016787">
    <property type="term" value="F:hydrolase activity"/>
    <property type="evidence" value="ECO:0007669"/>
    <property type="project" value="InterPro"/>
</dbReference>
<evidence type="ECO:0000313" key="3">
    <source>
        <dbReference type="Proteomes" id="UP000612746"/>
    </source>
</evidence>
<dbReference type="SUPFAM" id="SSF53474">
    <property type="entry name" value="alpha/beta-Hydrolases"/>
    <property type="match status" value="1"/>
</dbReference>
<dbReference type="PANTHER" id="PTHR47668:SF1">
    <property type="entry name" value="DIENELACTONE HYDROLASE DOMAIN-CONTAINING PROTEIN-RELATED"/>
    <property type="match status" value="1"/>
</dbReference>
<protein>
    <recommendedName>
        <fullName evidence="1">Dienelactone hydrolase domain-containing protein</fullName>
    </recommendedName>
</protein>
<organism evidence="2 3">
    <name type="scientific">Umbelopsis vinacea</name>
    <dbReference type="NCBI Taxonomy" id="44442"/>
    <lineage>
        <taxon>Eukaryota</taxon>
        <taxon>Fungi</taxon>
        <taxon>Fungi incertae sedis</taxon>
        <taxon>Mucoromycota</taxon>
        <taxon>Mucoromycotina</taxon>
        <taxon>Umbelopsidomycetes</taxon>
        <taxon>Umbelopsidales</taxon>
        <taxon>Umbelopsidaceae</taxon>
        <taxon>Umbelopsis</taxon>
    </lineage>
</organism>
<dbReference type="Gene3D" id="3.40.50.1820">
    <property type="entry name" value="alpha/beta hydrolase"/>
    <property type="match status" value="1"/>
</dbReference>
<sequence>MSTAKACCQIPPVVSNYEPIGTVENLGDLPVYTVGNKDSKKAIIVIMDIFGFQYVIGLNTKQFCDVLANHCGYRVVLPDWFRGKPATHDMLGDMSKLMGWLQQVGTIEIIKPQVDRVKEHLVSEGVVKTGLVGFCWGAKIAIQLSAQDSYYSAASLIHPSFFAVDDAKVAQAPLLVIPSKDEADLTEFMEILKQKPFGDKCKHVRFDDVHHGFAAARGNWEEGTADKKRATEAIQLTADFFAENIQV</sequence>
<gene>
    <name evidence="2" type="ORF">INT44_006254</name>
</gene>
<dbReference type="InterPro" id="IPR002925">
    <property type="entry name" value="Dienelactn_hydro"/>
</dbReference>
<dbReference type="OrthoDB" id="17560at2759"/>
<dbReference type="EMBL" id="JAEPRA010000010">
    <property type="protein sequence ID" value="KAG2179408.1"/>
    <property type="molecule type" value="Genomic_DNA"/>
</dbReference>
<reference evidence="2" key="1">
    <citation type="submission" date="2020-12" db="EMBL/GenBank/DDBJ databases">
        <title>Metabolic potential, ecology and presence of endohyphal bacteria is reflected in genomic diversity of Mucoromycotina.</title>
        <authorList>
            <person name="Muszewska A."/>
            <person name="Okrasinska A."/>
            <person name="Steczkiewicz K."/>
            <person name="Drgas O."/>
            <person name="Orlowska M."/>
            <person name="Perlinska-Lenart U."/>
            <person name="Aleksandrzak-Piekarczyk T."/>
            <person name="Szatraj K."/>
            <person name="Zielenkiewicz U."/>
            <person name="Pilsyk S."/>
            <person name="Malc E."/>
            <person name="Mieczkowski P."/>
            <person name="Kruszewska J.S."/>
            <person name="Biernat P."/>
            <person name="Pawlowska J."/>
        </authorList>
    </citation>
    <scope>NUCLEOTIDE SEQUENCE</scope>
    <source>
        <strain evidence="2">WA0000051536</strain>
    </source>
</reference>
<keyword evidence="3" id="KW-1185">Reference proteome</keyword>
<dbReference type="AlphaFoldDB" id="A0A8H7UGV3"/>